<organism evidence="1 4">
    <name type="scientific">Pseudoduganella albidiflava</name>
    <dbReference type="NCBI Taxonomy" id="321983"/>
    <lineage>
        <taxon>Bacteria</taxon>
        <taxon>Pseudomonadati</taxon>
        <taxon>Pseudomonadota</taxon>
        <taxon>Betaproteobacteria</taxon>
        <taxon>Burkholderiales</taxon>
        <taxon>Oxalobacteraceae</taxon>
        <taxon>Telluria group</taxon>
        <taxon>Pseudoduganella</taxon>
    </lineage>
</organism>
<proteinExistence type="predicted"/>
<reference evidence="2 3" key="2">
    <citation type="submission" date="2019-02" db="EMBL/GenBank/DDBJ databases">
        <title>Draft Genome Sequences of Six Type Strains of the Genus Massilia.</title>
        <authorList>
            <person name="Miess H."/>
            <person name="Frediansyhah A."/>
            <person name="Gross H."/>
        </authorList>
    </citation>
    <scope>NUCLEOTIDE SEQUENCE [LARGE SCALE GENOMIC DNA]</scope>
    <source>
        <strain evidence="2 3">DSM 17472</strain>
    </source>
</reference>
<keyword evidence="3" id="KW-1185">Reference proteome</keyword>
<dbReference type="Proteomes" id="UP000292307">
    <property type="component" value="Chromosome"/>
</dbReference>
<reference evidence="1" key="1">
    <citation type="journal article" date="2014" name="Int. J. Syst. Evol. Microbiol.">
        <title>Complete genome sequence of Corynebacterium casei LMG S-19264T (=DSM 44701T), isolated from a smear-ripened cheese.</title>
        <authorList>
            <consortium name="US DOE Joint Genome Institute (JGI-PGF)"/>
            <person name="Walter F."/>
            <person name="Albersmeier A."/>
            <person name="Kalinowski J."/>
            <person name="Ruckert C."/>
        </authorList>
    </citation>
    <scope>NUCLEOTIDE SEQUENCE</scope>
    <source>
        <strain evidence="1">KCTC 12343</strain>
    </source>
</reference>
<dbReference type="EMBL" id="BMWV01000023">
    <property type="protein sequence ID" value="GGY68095.1"/>
    <property type="molecule type" value="Genomic_DNA"/>
</dbReference>
<dbReference type="OrthoDB" id="6157808at2"/>
<dbReference type="AlphaFoldDB" id="A0A411X2X0"/>
<evidence type="ECO:0000313" key="2">
    <source>
        <dbReference type="EMBL" id="QBI03284.1"/>
    </source>
</evidence>
<evidence type="ECO:0000313" key="1">
    <source>
        <dbReference type="EMBL" id="GGY68095.1"/>
    </source>
</evidence>
<name>A0A411X2X0_9BURK</name>
<dbReference type="Proteomes" id="UP000628442">
    <property type="component" value="Unassembled WGS sequence"/>
</dbReference>
<reference evidence="1" key="3">
    <citation type="submission" date="2022-12" db="EMBL/GenBank/DDBJ databases">
        <authorList>
            <person name="Sun Q."/>
            <person name="Kim S."/>
        </authorList>
    </citation>
    <scope>NUCLEOTIDE SEQUENCE</scope>
    <source>
        <strain evidence="1">KCTC 12343</strain>
    </source>
</reference>
<sequence>MSNILLGFPNRADTATFNFGSWVAGLPISNVGKREQWIVARSVDTALASTRFQVDFGRVCNLRAFALANHNLSINASWRVQVGTTPGAADIYESGFQAVWGMTFDGDLLEWESASYWEGAIDDPAEYAGYPYLAVHALPTWLNARYVTISIDDTTNPAGYVQIGRLFAGGGFQPRYNASYGLKHYWMDGTELTKTASGYPLGTVKRRRRGASFVLDWLTKTEAATVHEIQRRQGLWGEVLYLPDPADQAECQRYGMLGHMAELGPIAYPYPRTHSVPFAIEEL</sequence>
<protein>
    <submittedName>
        <fullName evidence="1">Uncharacterized protein</fullName>
    </submittedName>
</protein>
<evidence type="ECO:0000313" key="4">
    <source>
        <dbReference type="Proteomes" id="UP000628442"/>
    </source>
</evidence>
<dbReference type="EMBL" id="CP036401">
    <property type="protein sequence ID" value="QBI03284.1"/>
    <property type="molecule type" value="Genomic_DNA"/>
</dbReference>
<accession>A0A411X2X0</accession>
<gene>
    <name evidence="2" type="ORF">EYF70_22490</name>
    <name evidence="1" type="ORF">GCM10007387_57850</name>
</gene>
<evidence type="ECO:0000313" key="3">
    <source>
        <dbReference type="Proteomes" id="UP000292307"/>
    </source>
</evidence>
<dbReference type="RefSeq" id="WP_131147387.1">
    <property type="nucleotide sequence ID" value="NZ_BMWV01000023.1"/>
</dbReference>